<comment type="caution">
    <text evidence="6">The sequence shown here is derived from an EMBL/GenBank/DDBJ whole genome shotgun (WGS) entry which is preliminary data.</text>
</comment>
<evidence type="ECO:0000259" key="5">
    <source>
        <dbReference type="PROSITE" id="PS50089"/>
    </source>
</evidence>
<evidence type="ECO:0000256" key="3">
    <source>
        <dbReference type="PROSITE-ProRule" id="PRU00175"/>
    </source>
</evidence>
<dbReference type="EMBL" id="JAHXZJ010000001">
    <property type="protein sequence ID" value="KAH0567924.1"/>
    <property type="molecule type" value="Genomic_DNA"/>
</dbReference>
<protein>
    <recommendedName>
        <fullName evidence="5">RING-type domain-containing protein</fullName>
    </recommendedName>
</protein>
<feature type="compositionally biased region" description="Basic residues" evidence="4">
    <location>
        <begin position="185"/>
        <end position="198"/>
    </location>
</feature>
<evidence type="ECO:0000313" key="7">
    <source>
        <dbReference type="Proteomes" id="UP000826195"/>
    </source>
</evidence>
<evidence type="ECO:0000256" key="2">
    <source>
        <dbReference type="ARBA" id="ARBA00022833"/>
    </source>
</evidence>
<gene>
    <name evidence="6" type="ORF">KQX54_016222</name>
</gene>
<dbReference type="PANTHER" id="PTHR22696:SF1">
    <property type="entry name" value="E3 UBIQUITIN-PROTEIN LIGASE RNF26"/>
    <property type="match status" value="1"/>
</dbReference>
<feature type="region of interest" description="Disordered" evidence="4">
    <location>
        <begin position="96"/>
        <end position="119"/>
    </location>
</feature>
<organism evidence="6 7">
    <name type="scientific">Cotesia glomerata</name>
    <name type="common">Lepidopteran parasitic wasp</name>
    <name type="synonym">Apanteles glomeratus</name>
    <dbReference type="NCBI Taxonomy" id="32391"/>
    <lineage>
        <taxon>Eukaryota</taxon>
        <taxon>Metazoa</taxon>
        <taxon>Ecdysozoa</taxon>
        <taxon>Arthropoda</taxon>
        <taxon>Hexapoda</taxon>
        <taxon>Insecta</taxon>
        <taxon>Pterygota</taxon>
        <taxon>Neoptera</taxon>
        <taxon>Endopterygota</taxon>
        <taxon>Hymenoptera</taxon>
        <taxon>Apocrita</taxon>
        <taxon>Ichneumonoidea</taxon>
        <taxon>Braconidae</taxon>
        <taxon>Microgastrinae</taxon>
        <taxon>Cotesia</taxon>
    </lineage>
</organism>
<keyword evidence="1 3" id="KW-0863">Zinc-finger</keyword>
<keyword evidence="1 3" id="KW-0479">Metal-binding</keyword>
<sequence>MADQEIKYLRVTEGVPISNETRRLRWIEEDQRIINAQRNLDSRRWSMDDFLLNALTPRHRHILEAETLDIPNDQDNLELPDVADIRVPENALPDLEPVEDDIRHPRGPPQGYRRRRGRRNAAVVPLLNELLQEVNNEDDGGGRNQNIRQPQIQRANVPLNDLLQIDNDNGHVNEDHNQIQPQYQRRGRQGRAQRRQRGAVRIAPYVRNNAVNVEDAENIGRQEIVQPLPEEIPVMEMEEIPDIENDWESDNSRPQSPLAERENIVPREPEAYAATSRRLPCVVCLGNERDMLLQPCGYVSMCVGCSNQTVRQRMNFCPVCRKNVVSRTYLRVS</sequence>
<dbReference type="InterPro" id="IPR001841">
    <property type="entry name" value="Znf_RING"/>
</dbReference>
<keyword evidence="2" id="KW-0862">Zinc</keyword>
<feature type="region of interest" description="Disordered" evidence="4">
    <location>
        <begin position="247"/>
        <end position="267"/>
    </location>
</feature>
<dbReference type="SUPFAM" id="SSF57850">
    <property type="entry name" value="RING/U-box"/>
    <property type="match status" value="1"/>
</dbReference>
<keyword evidence="7" id="KW-1185">Reference proteome</keyword>
<dbReference type="PROSITE" id="PS50089">
    <property type="entry name" value="ZF_RING_2"/>
    <property type="match status" value="1"/>
</dbReference>
<feature type="compositionally biased region" description="Basic and acidic residues" evidence="4">
    <location>
        <begin position="168"/>
        <end position="177"/>
    </location>
</feature>
<dbReference type="GO" id="GO:0016567">
    <property type="term" value="P:protein ubiquitination"/>
    <property type="evidence" value="ECO:0007669"/>
    <property type="project" value="TreeGrafter"/>
</dbReference>
<dbReference type="SMART" id="SM00184">
    <property type="entry name" value="RING"/>
    <property type="match status" value="1"/>
</dbReference>
<feature type="domain" description="RING-type" evidence="5">
    <location>
        <begin position="281"/>
        <end position="321"/>
    </location>
</feature>
<dbReference type="GO" id="GO:0008270">
    <property type="term" value="F:zinc ion binding"/>
    <property type="evidence" value="ECO:0007669"/>
    <property type="project" value="UniProtKB-KW"/>
</dbReference>
<dbReference type="AlphaFoldDB" id="A0AAV7J9U1"/>
<accession>A0AAV7J9U1</accession>
<dbReference type="Gene3D" id="3.30.40.10">
    <property type="entry name" value="Zinc/RING finger domain, C3HC4 (zinc finger)"/>
    <property type="match status" value="1"/>
</dbReference>
<evidence type="ECO:0000256" key="1">
    <source>
        <dbReference type="ARBA" id="ARBA00022771"/>
    </source>
</evidence>
<dbReference type="Pfam" id="PF13920">
    <property type="entry name" value="zf-C3HC4_3"/>
    <property type="match status" value="1"/>
</dbReference>
<proteinExistence type="predicted"/>
<evidence type="ECO:0000313" key="6">
    <source>
        <dbReference type="EMBL" id="KAH0567924.1"/>
    </source>
</evidence>
<feature type="region of interest" description="Disordered" evidence="4">
    <location>
        <begin position="168"/>
        <end position="198"/>
    </location>
</feature>
<dbReference type="InterPro" id="IPR013083">
    <property type="entry name" value="Znf_RING/FYVE/PHD"/>
</dbReference>
<evidence type="ECO:0000256" key="4">
    <source>
        <dbReference type="SAM" id="MobiDB-lite"/>
    </source>
</evidence>
<dbReference type="GO" id="GO:0006511">
    <property type="term" value="P:ubiquitin-dependent protein catabolic process"/>
    <property type="evidence" value="ECO:0007669"/>
    <property type="project" value="TreeGrafter"/>
</dbReference>
<dbReference type="Proteomes" id="UP000826195">
    <property type="component" value="Unassembled WGS sequence"/>
</dbReference>
<dbReference type="GO" id="GO:0061630">
    <property type="term" value="F:ubiquitin protein ligase activity"/>
    <property type="evidence" value="ECO:0007669"/>
    <property type="project" value="TreeGrafter"/>
</dbReference>
<reference evidence="6 7" key="1">
    <citation type="journal article" date="2021" name="J. Hered.">
        <title>A chromosome-level genome assembly of the parasitoid wasp, Cotesia glomerata (Hymenoptera: Braconidae).</title>
        <authorList>
            <person name="Pinto B.J."/>
            <person name="Weis J.J."/>
            <person name="Gamble T."/>
            <person name="Ode P.J."/>
            <person name="Paul R."/>
            <person name="Zaspel J.M."/>
        </authorList>
    </citation>
    <scope>NUCLEOTIDE SEQUENCE [LARGE SCALE GENOMIC DNA]</scope>
    <source>
        <strain evidence="6">CgM1</strain>
    </source>
</reference>
<name>A0AAV7J9U1_COTGL</name>
<dbReference type="PANTHER" id="PTHR22696">
    <property type="entry name" value="E3 UBIQUITIN-PROTEIN LIGASE RNF26"/>
    <property type="match status" value="1"/>
</dbReference>